<name>A0A7C2AG06_9GAMM</name>
<feature type="domain" description="HDOD" evidence="1">
    <location>
        <begin position="19"/>
        <end position="61"/>
    </location>
</feature>
<dbReference type="Proteomes" id="UP000886384">
    <property type="component" value="Unassembled WGS sequence"/>
</dbReference>
<dbReference type="Gene3D" id="1.10.3210.10">
    <property type="entry name" value="Hypothetical protein af1432"/>
    <property type="match status" value="1"/>
</dbReference>
<dbReference type="InterPro" id="IPR013976">
    <property type="entry name" value="HDOD"/>
</dbReference>
<evidence type="ECO:0000313" key="2">
    <source>
        <dbReference type="EMBL" id="HEC73391.1"/>
    </source>
</evidence>
<evidence type="ECO:0000259" key="1">
    <source>
        <dbReference type="Pfam" id="PF08668"/>
    </source>
</evidence>
<dbReference type="Pfam" id="PF08668">
    <property type="entry name" value="HDOD"/>
    <property type="match status" value="1"/>
</dbReference>
<organism evidence="2">
    <name type="scientific">Methylophaga aminisulfidivorans</name>
    <dbReference type="NCBI Taxonomy" id="230105"/>
    <lineage>
        <taxon>Bacteria</taxon>
        <taxon>Pseudomonadati</taxon>
        <taxon>Pseudomonadota</taxon>
        <taxon>Gammaproteobacteria</taxon>
        <taxon>Thiotrichales</taxon>
        <taxon>Piscirickettsiaceae</taxon>
        <taxon>Methylophaga</taxon>
    </lineage>
</organism>
<dbReference type="AlphaFoldDB" id="A0A7C2AG06"/>
<dbReference type="EMBL" id="DRHY01000077">
    <property type="protein sequence ID" value="HEC73391.1"/>
    <property type="molecule type" value="Genomic_DNA"/>
</dbReference>
<accession>A0A7C2AG06</accession>
<protein>
    <submittedName>
        <fullName evidence="2">HDOD domain-containing protein</fullName>
    </submittedName>
</protein>
<comment type="caution">
    <text evidence="2">The sequence shown here is derived from an EMBL/GenBank/DDBJ whole genome shotgun (WGS) entry which is preliminary data.</text>
</comment>
<dbReference type="SUPFAM" id="SSF109604">
    <property type="entry name" value="HD-domain/PDEase-like"/>
    <property type="match status" value="1"/>
</dbReference>
<reference evidence="2" key="1">
    <citation type="journal article" date="2020" name="mSystems">
        <title>Genome- and Community-Level Interaction Insights into Carbon Utilization and Element Cycling Functions of Hydrothermarchaeota in Hydrothermal Sediment.</title>
        <authorList>
            <person name="Zhou Z."/>
            <person name="Liu Y."/>
            <person name="Xu W."/>
            <person name="Pan J."/>
            <person name="Luo Z.H."/>
            <person name="Li M."/>
        </authorList>
    </citation>
    <scope>NUCLEOTIDE SEQUENCE [LARGE SCALE GENOMIC DNA]</scope>
    <source>
        <strain evidence="2">HyVt-380</strain>
    </source>
</reference>
<sequence>MDKYDSLNALIEKLSEQDMPVFSSTVMNVSNAVNSGKTSASDVANIILQDASLTSRVLKTVKPFILIRQKMLSVQFHVLSWLWDLIKSAHWHSQWH</sequence>
<proteinExistence type="predicted"/>
<gene>
    <name evidence="2" type="ORF">ENI26_03345</name>
</gene>